<dbReference type="InterPro" id="IPR036890">
    <property type="entry name" value="HATPase_C_sf"/>
</dbReference>
<accession>A0ABV1UYC3</accession>
<evidence type="ECO:0000313" key="3">
    <source>
        <dbReference type="EMBL" id="MER6615766.1"/>
    </source>
</evidence>
<reference evidence="3 4" key="1">
    <citation type="submission" date="2024-06" db="EMBL/GenBank/DDBJ databases">
        <title>The Natural Products Discovery Center: Release of the First 8490 Sequenced Strains for Exploring Actinobacteria Biosynthetic Diversity.</title>
        <authorList>
            <person name="Kalkreuter E."/>
            <person name="Kautsar S.A."/>
            <person name="Yang D."/>
            <person name="Bader C.D."/>
            <person name="Teijaro C.N."/>
            <person name="Fluegel L."/>
            <person name="Davis C.M."/>
            <person name="Simpson J.R."/>
            <person name="Lauterbach L."/>
            <person name="Steele A.D."/>
            <person name="Gui C."/>
            <person name="Meng S."/>
            <person name="Li G."/>
            <person name="Viehrig K."/>
            <person name="Ye F."/>
            <person name="Su P."/>
            <person name="Kiefer A.F."/>
            <person name="Nichols A."/>
            <person name="Cepeda A.J."/>
            <person name="Yan W."/>
            <person name="Fan B."/>
            <person name="Jiang Y."/>
            <person name="Adhikari A."/>
            <person name="Zheng C.-J."/>
            <person name="Schuster L."/>
            <person name="Cowan T.M."/>
            <person name="Smanski M.J."/>
            <person name="Chevrette M.G."/>
            <person name="De Carvalho L.P.S."/>
            <person name="Shen B."/>
        </authorList>
    </citation>
    <scope>NUCLEOTIDE SEQUENCE [LARGE SCALE GENOMIC DNA]</scope>
    <source>
        <strain evidence="3 4">NPDC000837</strain>
    </source>
</reference>
<evidence type="ECO:0000256" key="1">
    <source>
        <dbReference type="ARBA" id="ARBA00022527"/>
    </source>
</evidence>
<dbReference type="RefSeq" id="WP_159026934.1">
    <property type="nucleotide sequence ID" value="NZ_JBEPBX010000018.1"/>
</dbReference>
<keyword evidence="3" id="KW-0547">Nucleotide-binding</keyword>
<evidence type="ECO:0000313" key="4">
    <source>
        <dbReference type="Proteomes" id="UP001445472"/>
    </source>
</evidence>
<dbReference type="Gene3D" id="3.30.565.10">
    <property type="entry name" value="Histidine kinase-like ATPase, C-terminal domain"/>
    <property type="match status" value="1"/>
</dbReference>
<feature type="domain" description="Histidine kinase/HSP90-like ATPase" evidence="2">
    <location>
        <begin position="4"/>
        <end position="108"/>
    </location>
</feature>
<dbReference type="SUPFAM" id="SSF55874">
    <property type="entry name" value="ATPase domain of HSP90 chaperone/DNA topoisomerase II/histidine kinase"/>
    <property type="match status" value="1"/>
</dbReference>
<dbReference type="PANTHER" id="PTHR35526">
    <property type="entry name" value="ANTI-SIGMA-F FACTOR RSBW-RELATED"/>
    <property type="match status" value="1"/>
</dbReference>
<keyword evidence="1" id="KW-0808">Transferase</keyword>
<name>A0ABV1UYC3_9ACTN</name>
<dbReference type="Proteomes" id="UP001445472">
    <property type="component" value="Unassembled WGS sequence"/>
</dbReference>
<dbReference type="InterPro" id="IPR003594">
    <property type="entry name" value="HATPase_dom"/>
</dbReference>
<sequence>MIALPAETCRVRTVRAFVSGLLKCWGVTGPDRDSAVLVVSELAGNAAQHGGSEMTVSVSLSDQDLCIDVVDTGPSTDLPRPRGTDADDEHGRGLGIVEYLAEWIDIHAQSDSWRCGVGLRVTRTFAADVARAA</sequence>
<dbReference type="Pfam" id="PF13581">
    <property type="entry name" value="HATPase_c_2"/>
    <property type="match status" value="1"/>
</dbReference>
<dbReference type="EMBL" id="JBEPBX010000018">
    <property type="protein sequence ID" value="MER6615766.1"/>
    <property type="molecule type" value="Genomic_DNA"/>
</dbReference>
<proteinExistence type="predicted"/>
<comment type="caution">
    <text evidence="3">The sequence shown here is derived from an EMBL/GenBank/DDBJ whole genome shotgun (WGS) entry which is preliminary data.</text>
</comment>
<dbReference type="InterPro" id="IPR050267">
    <property type="entry name" value="Anti-sigma-factor_SerPK"/>
</dbReference>
<keyword evidence="4" id="KW-1185">Reference proteome</keyword>
<keyword evidence="1" id="KW-0418">Kinase</keyword>
<protein>
    <submittedName>
        <fullName evidence="3">ATP-binding protein</fullName>
    </submittedName>
</protein>
<gene>
    <name evidence="3" type="ORF">ABT276_20870</name>
</gene>
<keyword evidence="1" id="KW-0723">Serine/threonine-protein kinase</keyword>
<keyword evidence="3" id="KW-0067">ATP-binding</keyword>
<organism evidence="3 4">
    <name type="scientific">Streptomyces xantholiticus</name>
    <dbReference type="NCBI Taxonomy" id="68285"/>
    <lineage>
        <taxon>Bacteria</taxon>
        <taxon>Bacillati</taxon>
        <taxon>Actinomycetota</taxon>
        <taxon>Actinomycetes</taxon>
        <taxon>Kitasatosporales</taxon>
        <taxon>Streptomycetaceae</taxon>
        <taxon>Streptomyces</taxon>
    </lineage>
</organism>
<dbReference type="CDD" id="cd16936">
    <property type="entry name" value="HATPase_RsbW-like"/>
    <property type="match status" value="1"/>
</dbReference>
<dbReference type="PANTHER" id="PTHR35526:SF3">
    <property type="entry name" value="ANTI-SIGMA-F FACTOR RSBW"/>
    <property type="match status" value="1"/>
</dbReference>
<dbReference type="GO" id="GO:0005524">
    <property type="term" value="F:ATP binding"/>
    <property type="evidence" value="ECO:0007669"/>
    <property type="project" value="UniProtKB-KW"/>
</dbReference>
<evidence type="ECO:0000259" key="2">
    <source>
        <dbReference type="Pfam" id="PF13581"/>
    </source>
</evidence>